<dbReference type="InterPro" id="IPR055731">
    <property type="entry name" value="Pam3_gp33-like"/>
</dbReference>
<feature type="coiled-coil region" evidence="1">
    <location>
        <begin position="7"/>
        <end position="34"/>
    </location>
</feature>
<reference evidence="2" key="1">
    <citation type="journal article" date="2014" name="Front. Microbiol.">
        <title>High frequency of phylogenetically diverse reductive dehalogenase-homologous genes in deep subseafloor sedimentary metagenomes.</title>
        <authorList>
            <person name="Kawai M."/>
            <person name="Futagami T."/>
            <person name="Toyoda A."/>
            <person name="Takaki Y."/>
            <person name="Nishi S."/>
            <person name="Hori S."/>
            <person name="Arai W."/>
            <person name="Tsubouchi T."/>
            <person name="Morono Y."/>
            <person name="Uchiyama I."/>
            <person name="Ito T."/>
            <person name="Fujiyama A."/>
            <person name="Inagaki F."/>
            <person name="Takami H."/>
        </authorList>
    </citation>
    <scope>NUCLEOTIDE SEQUENCE</scope>
    <source>
        <strain evidence="2">Expedition CK06-06</strain>
    </source>
</reference>
<accession>X1I4P1</accession>
<dbReference type="AlphaFoldDB" id="X1I4P1"/>
<evidence type="ECO:0000256" key="1">
    <source>
        <dbReference type="SAM" id="Coils"/>
    </source>
</evidence>
<proteinExistence type="predicted"/>
<gene>
    <name evidence="2" type="ORF">S03H2_31982</name>
</gene>
<protein>
    <submittedName>
        <fullName evidence="2">Uncharacterized protein</fullName>
    </submittedName>
</protein>
<name>X1I4P1_9ZZZZ</name>
<organism evidence="2">
    <name type="scientific">marine sediment metagenome</name>
    <dbReference type="NCBI Taxonomy" id="412755"/>
    <lineage>
        <taxon>unclassified sequences</taxon>
        <taxon>metagenomes</taxon>
        <taxon>ecological metagenomes</taxon>
    </lineage>
</organism>
<dbReference type="Pfam" id="PF23984">
    <property type="entry name" value="DUF7307"/>
    <property type="match status" value="1"/>
</dbReference>
<evidence type="ECO:0000313" key="2">
    <source>
        <dbReference type="EMBL" id="GAH52503.1"/>
    </source>
</evidence>
<comment type="caution">
    <text evidence="2">The sequence shown here is derived from an EMBL/GenBank/DDBJ whole genome shotgun (WGS) entry which is preliminary data.</text>
</comment>
<sequence length="132" mass="15125">MPKKITLEEKASILMELREEKARLKFELDGVSGKEKKAQGELLEIMESKEITSFRHKKFGLFSAATRIWAKITDFGKAKQYFEEQGIDKEMLKLKVESGRLNQLVKEMLDEGKVLPEGIGFSPTKYISVRKA</sequence>
<keyword evidence="1" id="KW-0175">Coiled coil</keyword>
<dbReference type="EMBL" id="BARU01019421">
    <property type="protein sequence ID" value="GAH52503.1"/>
    <property type="molecule type" value="Genomic_DNA"/>
</dbReference>